<dbReference type="OrthoDB" id="1743261at2759"/>
<comment type="caution">
    <text evidence="1">The sequence shown here is derived from an EMBL/GenBank/DDBJ whole genome shotgun (WGS) entry which is preliminary data.</text>
</comment>
<sequence length="85" mass="9632">MVGSVNRHLSLNNVRYQSINKSINCNNNKNVQTSTIVTTVPSNLFKLSSDDHRIHSNHLNNANNNVVISQIKELTPKQFFLNDKV</sequence>
<dbReference type="VEuPathDB" id="VectorBase:SSCA007485"/>
<dbReference type="EMBL" id="JXLN01012124">
    <property type="protein sequence ID" value="KPM08036.1"/>
    <property type="molecule type" value="Genomic_DNA"/>
</dbReference>
<organism evidence="1 2">
    <name type="scientific">Sarcoptes scabiei</name>
    <name type="common">Itch mite</name>
    <name type="synonym">Acarus scabiei</name>
    <dbReference type="NCBI Taxonomy" id="52283"/>
    <lineage>
        <taxon>Eukaryota</taxon>
        <taxon>Metazoa</taxon>
        <taxon>Ecdysozoa</taxon>
        <taxon>Arthropoda</taxon>
        <taxon>Chelicerata</taxon>
        <taxon>Arachnida</taxon>
        <taxon>Acari</taxon>
        <taxon>Acariformes</taxon>
        <taxon>Sarcoptiformes</taxon>
        <taxon>Astigmata</taxon>
        <taxon>Psoroptidia</taxon>
        <taxon>Sarcoptoidea</taxon>
        <taxon>Sarcoptidae</taxon>
        <taxon>Sarcoptinae</taxon>
        <taxon>Sarcoptes</taxon>
    </lineage>
</organism>
<dbReference type="AlphaFoldDB" id="A0A132AAM2"/>
<gene>
    <name evidence="1" type="ORF">QR98_0065490</name>
</gene>
<accession>A0A132AAM2</accession>
<dbReference type="Proteomes" id="UP000616769">
    <property type="component" value="Unassembled WGS sequence"/>
</dbReference>
<proteinExistence type="predicted"/>
<name>A0A132AAM2_SARSC</name>
<reference evidence="1 2" key="1">
    <citation type="journal article" date="2015" name="Parasit. Vectors">
        <title>Draft genome of the scabies mite.</title>
        <authorList>
            <person name="Rider S.D.Jr."/>
            <person name="Morgan M.S."/>
            <person name="Arlian L.G."/>
        </authorList>
    </citation>
    <scope>NUCLEOTIDE SEQUENCE [LARGE SCALE GENOMIC DNA]</scope>
    <source>
        <strain evidence="1">Arlian Lab</strain>
    </source>
</reference>
<evidence type="ECO:0000313" key="2">
    <source>
        <dbReference type="Proteomes" id="UP000616769"/>
    </source>
</evidence>
<protein>
    <submittedName>
        <fullName evidence="1">Uncharacterized protein</fullName>
    </submittedName>
</protein>
<evidence type="ECO:0000313" key="1">
    <source>
        <dbReference type="EMBL" id="KPM08036.1"/>
    </source>
</evidence>